<dbReference type="Pfam" id="PF01182">
    <property type="entry name" value="Glucosamine_iso"/>
    <property type="match status" value="1"/>
</dbReference>
<protein>
    <submittedName>
        <fullName evidence="2">6-phosphogluconolactonase</fullName>
        <ecNumber evidence="2">3.1.1.31</ecNumber>
    </submittedName>
</protein>
<dbReference type="SUPFAM" id="SSF100950">
    <property type="entry name" value="NagB/RpiA/CoA transferase-like"/>
    <property type="match status" value="1"/>
</dbReference>
<organism evidence="2 3">
    <name type="scientific">Nannocystis pusilla</name>
    <dbReference type="NCBI Taxonomy" id="889268"/>
    <lineage>
        <taxon>Bacteria</taxon>
        <taxon>Pseudomonadati</taxon>
        <taxon>Myxococcota</taxon>
        <taxon>Polyangia</taxon>
        <taxon>Nannocystales</taxon>
        <taxon>Nannocystaceae</taxon>
        <taxon>Nannocystis</taxon>
    </lineage>
</organism>
<dbReference type="GO" id="GO:0017057">
    <property type="term" value="F:6-phosphogluconolactonase activity"/>
    <property type="evidence" value="ECO:0007669"/>
    <property type="project" value="UniProtKB-EC"/>
</dbReference>
<name>A0A9X3EW56_9BACT</name>
<reference evidence="2" key="1">
    <citation type="submission" date="2022-11" db="EMBL/GenBank/DDBJ databases">
        <title>Minimal conservation of predation-associated metabolite biosynthetic gene clusters underscores biosynthetic potential of Myxococcota including descriptions for ten novel species: Archangium lansinium sp. nov., Myxococcus landrumus sp. nov., Nannocystis bai.</title>
        <authorList>
            <person name="Ahearne A."/>
            <person name="Stevens C."/>
            <person name="Phillips K."/>
        </authorList>
    </citation>
    <scope>NUCLEOTIDE SEQUENCE</scope>
    <source>
        <strain evidence="2">Na p29</strain>
    </source>
</reference>
<evidence type="ECO:0000313" key="2">
    <source>
        <dbReference type="EMBL" id="MCY1011374.1"/>
    </source>
</evidence>
<accession>A0A9X3EW56</accession>
<dbReference type="EC" id="3.1.1.31" evidence="2"/>
<proteinExistence type="predicted"/>
<dbReference type="InterPro" id="IPR006148">
    <property type="entry name" value="Glc/Gal-6P_isomerase"/>
</dbReference>
<keyword evidence="2" id="KW-0378">Hydrolase</keyword>
<dbReference type="PANTHER" id="PTHR11054:SF0">
    <property type="entry name" value="6-PHOSPHOGLUCONOLACTONASE"/>
    <property type="match status" value="1"/>
</dbReference>
<dbReference type="InterPro" id="IPR039104">
    <property type="entry name" value="6PGL"/>
</dbReference>
<evidence type="ECO:0000313" key="3">
    <source>
        <dbReference type="Proteomes" id="UP001150924"/>
    </source>
</evidence>
<evidence type="ECO:0000259" key="1">
    <source>
        <dbReference type="Pfam" id="PF01182"/>
    </source>
</evidence>
<dbReference type="GO" id="GO:0005975">
    <property type="term" value="P:carbohydrate metabolic process"/>
    <property type="evidence" value="ECO:0007669"/>
    <property type="project" value="InterPro"/>
</dbReference>
<dbReference type="Gene3D" id="3.40.50.1360">
    <property type="match status" value="1"/>
</dbReference>
<dbReference type="AlphaFoldDB" id="A0A9X3EW56"/>
<dbReference type="RefSeq" id="WP_267774638.1">
    <property type="nucleotide sequence ID" value="NZ_JAPNKE010000002.1"/>
</dbReference>
<sequence>MSSRTCRKGHGRVHLTWVDERCVPAGSEDSNRGAFLRLGLPPPGAALPLWADDDADPARAVERFEREFMRTFAGALDVALLGLGEDGHVASLFPGHPALQAAGAAVFVADSPKPPARRMSLTLPVLRKTPLAVMMAAGAGKRAALRRVTRREAGLPTTALAYLVIATDIDSEGESDE</sequence>
<dbReference type="EMBL" id="JAPNKE010000002">
    <property type="protein sequence ID" value="MCY1011374.1"/>
    <property type="molecule type" value="Genomic_DNA"/>
</dbReference>
<comment type="caution">
    <text evidence="2">The sequence shown here is derived from an EMBL/GenBank/DDBJ whole genome shotgun (WGS) entry which is preliminary data.</text>
</comment>
<keyword evidence="3" id="KW-1185">Reference proteome</keyword>
<dbReference type="PANTHER" id="PTHR11054">
    <property type="entry name" value="6-PHOSPHOGLUCONOLACTONASE"/>
    <property type="match status" value="1"/>
</dbReference>
<gene>
    <name evidence="2" type="ORF">OV079_38605</name>
</gene>
<dbReference type="InterPro" id="IPR037171">
    <property type="entry name" value="NagB/RpiA_transferase-like"/>
</dbReference>
<feature type="domain" description="Glucosamine/galactosamine-6-phosphate isomerase" evidence="1">
    <location>
        <begin position="12"/>
        <end position="158"/>
    </location>
</feature>
<dbReference type="Proteomes" id="UP001150924">
    <property type="component" value="Unassembled WGS sequence"/>
</dbReference>